<keyword evidence="3" id="KW-0813">Transport</keyword>
<feature type="transmembrane region" description="Helical" evidence="8">
    <location>
        <begin position="41"/>
        <end position="58"/>
    </location>
</feature>
<feature type="domain" description="EamA" evidence="9">
    <location>
        <begin position="157"/>
        <end position="284"/>
    </location>
</feature>
<keyword evidence="6 8" id="KW-1133">Transmembrane helix</keyword>
<comment type="subcellular location">
    <subcellularLocation>
        <location evidence="1">Cell membrane</location>
        <topology evidence="1">Multi-pass membrane protein</topology>
    </subcellularLocation>
</comment>
<dbReference type="InterPro" id="IPR004626">
    <property type="entry name" value="RarD"/>
</dbReference>
<comment type="similarity">
    <text evidence="2">Belongs to the EamA transporter family.</text>
</comment>
<keyword evidence="11" id="KW-1185">Reference proteome</keyword>
<evidence type="ECO:0000256" key="4">
    <source>
        <dbReference type="ARBA" id="ARBA00022475"/>
    </source>
</evidence>
<evidence type="ECO:0000256" key="3">
    <source>
        <dbReference type="ARBA" id="ARBA00022448"/>
    </source>
</evidence>
<dbReference type="Proteomes" id="UP000571950">
    <property type="component" value="Unassembled WGS sequence"/>
</dbReference>
<sequence>MSDHDAESHRGYVLAIFCYFIWGILPVYFKAIPDISPVEIVAQRVCWSLLFLLLLALARRELADIAGQMGNRLLLLALAGSSLLIGINWLVYVAAIAHGHILAASLGYFLNPLVNVALGVVVLKERLRPRQMAAIGFALAGVVILAFSALDTLWISVMLAVSFGFYGLIRKMAPVASLPGLTIETVLLLPFALAYLLWLAAHGGMDFGRATQSTVLVMLVGVVSSVPLLLFAQAARRLSMATLGVLQYLAPSIQFLIGWLIYDEPLGMAKLLSFLLIWIGLAIFTHDALKHLRGQAAARAIE</sequence>
<feature type="transmembrane region" description="Helical" evidence="8">
    <location>
        <begin position="181"/>
        <end position="201"/>
    </location>
</feature>
<comment type="caution">
    <text evidence="10">The sequence shown here is derived from an EMBL/GenBank/DDBJ whole genome shotgun (WGS) entry which is preliminary data.</text>
</comment>
<dbReference type="PANTHER" id="PTHR22911:SF137">
    <property type="entry name" value="SOLUTE CARRIER FAMILY 35 MEMBER G2-RELATED"/>
    <property type="match status" value="1"/>
</dbReference>
<keyword evidence="4" id="KW-1003">Cell membrane</keyword>
<evidence type="ECO:0000313" key="10">
    <source>
        <dbReference type="EMBL" id="MBB3924672.1"/>
    </source>
</evidence>
<evidence type="ECO:0000256" key="7">
    <source>
        <dbReference type="ARBA" id="ARBA00023136"/>
    </source>
</evidence>
<proteinExistence type="inferred from homology"/>
<keyword evidence="5 8" id="KW-0812">Transmembrane</keyword>
<organism evidence="10 11">
    <name type="scientific">Sphingobium jiangsuense</name>
    <dbReference type="NCBI Taxonomy" id="870476"/>
    <lineage>
        <taxon>Bacteria</taxon>
        <taxon>Pseudomonadati</taxon>
        <taxon>Pseudomonadota</taxon>
        <taxon>Alphaproteobacteria</taxon>
        <taxon>Sphingomonadales</taxon>
        <taxon>Sphingomonadaceae</taxon>
        <taxon>Sphingobium</taxon>
    </lineage>
</organism>
<dbReference type="InterPro" id="IPR000620">
    <property type="entry name" value="EamA_dom"/>
</dbReference>
<dbReference type="SUPFAM" id="SSF103481">
    <property type="entry name" value="Multidrug resistance efflux transporter EmrE"/>
    <property type="match status" value="2"/>
</dbReference>
<gene>
    <name evidence="10" type="ORF">GGR43_000366</name>
</gene>
<feature type="transmembrane region" description="Helical" evidence="8">
    <location>
        <begin position="130"/>
        <end position="147"/>
    </location>
</feature>
<dbReference type="GO" id="GO:0005886">
    <property type="term" value="C:plasma membrane"/>
    <property type="evidence" value="ECO:0007669"/>
    <property type="project" value="UniProtKB-SubCell"/>
</dbReference>
<feature type="transmembrane region" description="Helical" evidence="8">
    <location>
        <begin position="12"/>
        <end position="29"/>
    </location>
</feature>
<evidence type="ECO:0000256" key="8">
    <source>
        <dbReference type="SAM" id="Phobius"/>
    </source>
</evidence>
<feature type="transmembrane region" description="Helical" evidence="8">
    <location>
        <begin position="243"/>
        <end position="262"/>
    </location>
</feature>
<feature type="transmembrane region" description="Helical" evidence="8">
    <location>
        <begin position="73"/>
        <end position="95"/>
    </location>
</feature>
<evidence type="ECO:0000259" key="9">
    <source>
        <dbReference type="Pfam" id="PF00892"/>
    </source>
</evidence>
<dbReference type="PANTHER" id="PTHR22911">
    <property type="entry name" value="ACYL-MALONYL CONDENSING ENZYME-RELATED"/>
    <property type="match status" value="1"/>
</dbReference>
<keyword evidence="7 8" id="KW-0472">Membrane</keyword>
<evidence type="ECO:0000256" key="6">
    <source>
        <dbReference type="ARBA" id="ARBA00022989"/>
    </source>
</evidence>
<feature type="transmembrane region" description="Helical" evidence="8">
    <location>
        <begin position="213"/>
        <end position="231"/>
    </location>
</feature>
<name>A0A7W6FNL8_9SPHN</name>
<dbReference type="InterPro" id="IPR037185">
    <property type="entry name" value="EmrE-like"/>
</dbReference>
<dbReference type="Pfam" id="PF00892">
    <property type="entry name" value="EamA"/>
    <property type="match status" value="2"/>
</dbReference>
<dbReference type="AlphaFoldDB" id="A0A7W6FNL8"/>
<feature type="transmembrane region" description="Helical" evidence="8">
    <location>
        <begin position="268"/>
        <end position="289"/>
    </location>
</feature>
<dbReference type="EMBL" id="JACIDT010000001">
    <property type="protein sequence ID" value="MBB3924672.1"/>
    <property type="molecule type" value="Genomic_DNA"/>
</dbReference>
<accession>A0A7W6FNL8</accession>
<protein>
    <submittedName>
        <fullName evidence="10">Chloramphenicol-sensitive protein RarD</fullName>
    </submittedName>
</protein>
<dbReference type="RefSeq" id="WP_188070221.1">
    <property type="nucleotide sequence ID" value="NZ_BSPS01000147.1"/>
</dbReference>
<feature type="transmembrane region" description="Helical" evidence="8">
    <location>
        <begin position="101"/>
        <end position="123"/>
    </location>
</feature>
<dbReference type="NCBIfam" id="TIGR00688">
    <property type="entry name" value="rarD"/>
    <property type="match status" value="1"/>
</dbReference>
<evidence type="ECO:0000256" key="2">
    <source>
        <dbReference type="ARBA" id="ARBA00007362"/>
    </source>
</evidence>
<feature type="domain" description="EamA" evidence="9">
    <location>
        <begin position="10"/>
        <end position="146"/>
    </location>
</feature>
<evidence type="ECO:0000313" key="11">
    <source>
        <dbReference type="Proteomes" id="UP000571950"/>
    </source>
</evidence>
<reference evidence="10 11" key="1">
    <citation type="submission" date="2020-08" db="EMBL/GenBank/DDBJ databases">
        <title>Genomic Encyclopedia of Type Strains, Phase IV (KMG-IV): sequencing the most valuable type-strain genomes for metagenomic binning, comparative biology and taxonomic classification.</title>
        <authorList>
            <person name="Goeker M."/>
        </authorList>
    </citation>
    <scope>NUCLEOTIDE SEQUENCE [LARGE SCALE GENOMIC DNA]</scope>
    <source>
        <strain evidence="10 11">DSM 26189</strain>
    </source>
</reference>
<evidence type="ECO:0000256" key="5">
    <source>
        <dbReference type="ARBA" id="ARBA00022692"/>
    </source>
</evidence>
<evidence type="ECO:0000256" key="1">
    <source>
        <dbReference type="ARBA" id="ARBA00004651"/>
    </source>
</evidence>